<comment type="caution">
    <text evidence="2">The sequence shown here is derived from an EMBL/GenBank/DDBJ whole genome shotgun (WGS) entry which is preliminary data.</text>
</comment>
<feature type="transmembrane region" description="Helical" evidence="1">
    <location>
        <begin position="141"/>
        <end position="169"/>
    </location>
</feature>
<feature type="transmembrane region" description="Helical" evidence="1">
    <location>
        <begin position="57"/>
        <end position="76"/>
    </location>
</feature>
<protein>
    <recommendedName>
        <fullName evidence="4">ABC transporter permease</fullName>
    </recommendedName>
</protein>
<dbReference type="PANTHER" id="PTHR36832">
    <property type="entry name" value="SLR1174 PROTEIN-RELATED"/>
    <property type="match status" value="1"/>
</dbReference>
<dbReference type="AlphaFoldDB" id="A0A0G1YI12"/>
<evidence type="ECO:0000313" key="2">
    <source>
        <dbReference type="EMBL" id="KKW42850.1"/>
    </source>
</evidence>
<feature type="transmembrane region" description="Helical" evidence="1">
    <location>
        <begin position="21"/>
        <end position="42"/>
    </location>
</feature>
<proteinExistence type="predicted"/>
<evidence type="ECO:0000256" key="1">
    <source>
        <dbReference type="SAM" id="Phobius"/>
    </source>
</evidence>
<keyword evidence="1" id="KW-1133">Transmembrane helix</keyword>
<organism evidence="2 3">
    <name type="scientific">Candidatus Magasanikbacteria bacterium GW2011_GWA2_56_11</name>
    <dbReference type="NCBI Taxonomy" id="1619044"/>
    <lineage>
        <taxon>Bacteria</taxon>
        <taxon>Candidatus Magasanikiibacteriota</taxon>
    </lineage>
</organism>
<evidence type="ECO:0000313" key="3">
    <source>
        <dbReference type="Proteomes" id="UP000033870"/>
    </source>
</evidence>
<reference evidence="2 3" key="1">
    <citation type="journal article" date="2015" name="Nature">
        <title>rRNA introns, odd ribosomes, and small enigmatic genomes across a large radiation of phyla.</title>
        <authorList>
            <person name="Brown C.T."/>
            <person name="Hug L.A."/>
            <person name="Thomas B.C."/>
            <person name="Sharon I."/>
            <person name="Castelle C.J."/>
            <person name="Singh A."/>
            <person name="Wilkins M.J."/>
            <person name="Williams K.H."/>
            <person name="Banfield J.F."/>
        </authorList>
    </citation>
    <scope>NUCLEOTIDE SEQUENCE [LARGE SCALE GENOMIC DNA]</scope>
</reference>
<dbReference type="Proteomes" id="UP000033870">
    <property type="component" value="Unassembled WGS sequence"/>
</dbReference>
<name>A0A0G1YI12_9BACT</name>
<evidence type="ECO:0008006" key="4">
    <source>
        <dbReference type="Google" id="ProtNLM"/>
    </source>
</evidence>
<feature type="transmembrane region" description="Helical" evidence="1">
    <location>
        <begin position="233"/>
        <end position="251"/>
    </location>
</feature>
<feature type="transmembrane region" description="Helical" evidence="1">
    <location>
        <begin position="111"/>
        <end position="129"/>
    </location>
</feature>
<dbReference type="InterPro" id="IPR010390">
    <property type="entry name" value="ABC-2_transporter-like"/>
</dbReference>
<dbReference type="Pfam" id="PF06182">
    <property type="entry name" value="ABC2_membrane_6"/>
    <property type="match status" value="1"/>
</dbReference>
<dbReference type="STRING" id="1619044.UY92_C0003G0056"/>
<dbReference type="PANTHER" id="PTHR36832:SF1">
    <property type="entry name" value="SLR1174 PROTEIN"/>
    <property type="match status" value="1"/>
</dbReference>
<gene>
    <name evidence="2" type="ORF">UY92_C0003G0056</name>
</gene>
<dbReference type="EMBL" id="LCRX01000003">
    <property type="protein sequence ID" value="KKW42850.1"/>
    <property type="molecule type" value="Genomic_DNA"/>
</dbReference>
<sequence length="263" mass="29714">MKHRILFKNYLSHFLAYRARVGIWAVTDVAEFLVFPFIWLAVITDNIGIEGYGRADIITYYLIAAFVSLVFTSHPARKVKEDIMQGGLNAFLVKPLGHFSRHLIEQATYKILSLGIGLGLMLPLVYFLPEYTYLPLSWTTWVFFTLSLLIAFFVSHLLEYTLGLASFWFGEIRALQHVLEIASILFSGRLAPLVFFPPLFASLAEWLPFAALASIPADIYLERMTAAESVGQLSISALWLFVLSGLAILAWKRGLRRYEGIGI</sequence>
<keyword evidence="1" id="KW-0472">Membrane</keyword>
<feature type="transmembrane region" description="Helical" evidence="1">
    <location>
        <begin position="190"/>
        <end position="213"/>
    </location>
</feature>
<keyword evidence="1" id="KW-0812">Transmembrane</keyword>
<accession>A0A0G1YI12</accession>